<evidence type="ECO:0000256" key="2">
    <source>
        <dbReference type="ARBA" id="ARBA00022801"/>
    </source>
</evidence>
<dbReference type="UniPathway" id="UPA00254">
    <property type="reaction ID" value="UER00364"/>
</dbReference>
<accession>A0A857KXT2</accession>
<dbReference type="EC" id="3.5.3.6" evidence="3"/>
<dbReference type="PANTHER" id="PTHR47271:SF2">
    <property type="entry name" value="ARGININE DEIMINASE"/>
    <property type="match status" value="1"/>
</dbReference>
<reference evidence="4" key="1">
    <citation type="journal article" date="2021" name="Nat. Microbiol.">
        <title>Cocultivation of an ultrasmall environmental parasitic bacterium with lytic ability against bacteria associated with wastewater foams.</title>
        <authorList>
            <person name="Batinovic S."/>
            <person name="Rose J.J.A."/>
            <person name="Ratcliffe J."/>
            <person name="Seviour R.J."/>
            <person name="Petrovski S."/>
        </authorList>
    </citation>
    <scope>NUCLEOTIDE SEQUENCE</scope>
    <source>
        <strain evidence="4">CON44</strain>
    </source>
</reference>
<comment type="subcellular location">
    <subcellularLocation>
        <location evidence="3">Cytoplasm</location>
    </subcellularLocation>
</comment>
<proteinExistence type="inferred from homology"/>
<dbReference type="GO" id="GO:0016990">
    <property type="term" value="F:arginine deiminase activity"/>
    <property type="evidence" value="ECO:0007669"/>
    <property type="project" value="UniProtKB-UniRule"/>
</dbReference>
<comment type="catalytic activity">
    <reaction evidence="3">
        <text>L-arginine + H2O = L-citrulline + NH4(+)</text>
        <dbReference type="Rhea" id="RHEA:19597"/>
        <dbReference type="ChEBI" id="CHEBI:15377"/>
        <dbReference type="ChEBI" id="CHEBI:28938"/>
        <dbReference type="ChEBI" id="CHEBI:32682"/>
        <dbReference type="ChEBI" id="CHEBI:57743"/>
        <dbReference type="EC" id="3.5.3.6"/>
    </reaction>
</comment>
<dbReference type="RefSeq" id="WP_005186089.1">
    <property type="nucleotide sequence ID" value="NZ_CP045804.1"/>
</dbReference>
<name>A0A857KXT2_9ACTN</name>
<dbReference type="PANTHER" id="PTHR47271">
    <property type="entry name" value="ARGININE DEIMINASE"/>
    <property type="match status" value="1"/>
</dbReference>
<dbReference type="GO" id="GO:0005737">
    <property type="term" value="C:cytoplasm"/>
    <property type="evidence" value="ECO:0007669"/>
    <property type="project" value="UniProtKB-SubCell"/>
</dbReference>
<feature type="active site" description="Amidino-cysteine intermediate" evidence="3">
    <location>
        <position position="397"/>
    </location>
</feature>
<organism evidence="4">
    <name type="scientific">Gordonia amarae</name>
    <dbReference type="NCBI Taxonomy" id="36821"/>
    <lineage>
        <taxon>Bacteria</taxon>
        <taxon>Bacillati</taxon>
        <taxon>Actinomycetota</taxon>
        <taxon>Actinomycetes</taxon>
        <taxon>Mycobacteriales</taxon>
        <taxon>Gordoniaceae</taxon>
        <taxon>Gordonia</taxon>
    </lineage>
</organism>
<dbReference type="SUPFAM" id="SSF55909">
    <property type="entry name" value="Pentein"/>
    <property type="match status" value="1"/>
</dbReference>
<dbReference type="InterPro" id="IPR003876">
    <property type="entry name" value="Arg_deiminase"/>
</dbReference>
<keyword evidence="2 3" id="KW-0378">Hydrolase</keyword>
<comment type="pathway">
    <text evidence="3">Amino-acid degradation; L-arginine degradation via ADI pathway; carbamoyl phosphate from L-arginine: step 1/2.</text>
</comment>
<protein>
    <recommendedName>
        <fullName evidence="3">Arginine deiminase</fullName>
        <shortName evidence="3">ADI</shortName>
        <ecNumber evidence="3">3.5.3.6</ecNumber>
    </recommendedName>
    <alternativeName>
        <fullName evidence="3">Arginine dihydrolase</fullName>
        <shortName evidence="3">AD</shortName>
    </alternativeName>
</protein>
<dbReference type="EMBL" id="CP045810">
    <property type="protein sequence ID" value="QHN38948.1"/>
    <property type="molecule type" value="Genomic_DNA"/>
</dbReference>
<comment type="similarity">
    <text evidence="1 3">Belongs to the arginine deiminase family.</text>
</comment>
<sequence>MTFHVDSEVGPLRQVILHKPGIELLRLTPSNVDELLFDDIMWAERAREEHEAFAQVLTDLGTRVHSYHRLLAEAIEVDGAREFLRERLSTPSMFGPALSDPLKEFLSTHDASELAEILIGGLLKREIAPHLHGTSSLLLSYLDDDDFLLAPLPNHLFQRDNSAWIYSGVSINPMAKPARQRETINSRVIYNFHPMFTAESFDFYYGNDSRHHGPATIEGGDILVIGNGYVMIGLSERTAPQGIEVLASALFRSDNVHTAIVVELPRERAFMHLDTAMTQVDRDAFSVYPYLPETLRSFTLHAKESGGYTVTENDDLWPVVAEALGVEQLRVLRAPIDRLEAARAQWDDGNNFLAAAPGVVIGYERNITTNKFLGDNGIQVIPIAGNELGRGRGGPRCMSCPIERDALPQD</sequence>
<evidence type="ECO:0000313" key="4">
    <source>
        <dbReference type="EMBL" id="QHN38948.1"/>
    </source>
</evidence>
<keyword evidence="3" id="KW-0963">Cytoplasm</keyword>
<evidence type="ECO:0000256" key="3">
    <source>
        <dbReference type="HAMAP-Rule" id="MF_00242"/>
    </source>
</evidence>
<evidence type="ECO:0000256" key="1">
    <source>
        <dbReference type="ARBA" id="ARBA00010206"/>
    </source>
</evidence>
<dbReference type="PIRSF" id="PIRSF006356">
    <property type="entry name" value="Arg_deiminase"/>
    <property type="match status" value="1"/>
</dbReference>
<keyword evidence="3" id="KW-0056">Arginine metabolism</keyword>
<dbReference type="PRINTS" id="PR01466">
    <property type="entry name" value="ARGDEIMINASE"/>
</dbReference>
<gene>
    <name evidence="3" type="primary">arcA</name>
    <name evidence="4" type="ORF">GII30_06990</name>
</gene>
<dbReference type="Gene3D" id="1.10.3930.10">
    <property type="entry name" value="Arginine deiminase"/>
    <property type="match status" value="1"/>
</dbReference>
<dbReference type="AlphaFoldDB" id="A0A857KXT2"/>
<dbReference type="GO" id="GO:0019546">
    <property type="term" value="P:L-arginine deiminase pathway"/>
    <property type="evidence" value="ECO:0007669"/>
    <property type="project" value="TreeGrafter"/>
</dbReference>
<dbReference type="HAMAP" id="MF_00242">
    <property type="entry name" value="Arg_deiminase"/>
    <property type="match status" value="1"/>
</dbReference>
<dbReference type="Gene3D" id="3.75.10.10">
    <property type="entry name" value="L-arginine/glycine Amidinotransferase, Chain A"/>
    <property type="match status" value="1"/>
</dbReference>
<dbReference type="NCBIfam" id="NF002381">
    <property type="entry name" value="PRK01388.1"/>
    <property type="match status" value="1"/>
</dbReference>
<dbReference type="Pfam" id="PF02274">
    <property type="entry name" value="ADI"/>
    <property type="match status" value="1"/>
</dbReference>